<evidence type="ECO:0000313" key="2">
    <source>
        <dbReference type="Ensembl" id="ENSCABP00000006993.1"/>
    </source>
</evidence>
<dbReference type="GeneTree" id="ENSGT00390000010849"/>
<reference evidence="2" key="2">
    <citation type="submission" date="2025-09" db="UniProtKB">
        <authorList>
            <consortium name="Ensembl"/>
        </authorList>
    </citation>
    <scope>IDENTIFICATION</scope>
</reference>
<keyword evidence="3" id="KW-1185">Reference proteome</keyword>
<dbReference type="AlphaFoldDB" id="A0A8C0GGV8"/>
<evidence type="ECO:0000313" key="3">
    <source>
        <dbReference type="Proteomes" id="UP000694404"/>
    </source>
</evidence>
<dbReference type="Ensembl" id="ENSCABT00000007641.1">
    <property type="protein sequence ID" value="ENSCABP00000006993.1"/>
    <property type="gene ID" value="ENSCABG00000005306.1"/>
</dbReference>
<protein>
    <submittedName>
        <fullName evidence="2">Uncharacterized protein</fullName>
    </submittedName>
</protein>
<organism evidence="2 3">
    <name type="scientific">Chelonoidis abingdonii</name>
    <name type="common">Abingdon island giant tortoise</name>
    <name type="synonym">Testudo abingdonii</name>
    <dbReference type="NCBI Taxonomy" id="106734"/>
    <lineage>
        <taxon>Eukaryota</taxon>
        <taxon>Metazoa</taxon>
        <taxon>Chordata</taxon>
        <taxon>Craniata</taxon>
        <taxon>Vertebrata</taxon>
        <taxon>Euteleostomi</taxon>
        <taxon>Archelosauria</taxon>
        <taxon>Testudinata</taxon>
        <taxon>Testudines</taxon>
        <taxon>Cryptodira</taxon>
        <taxon>Durocryptodira</taxon>
        <taxon>Testudinoidea</taxon>
        <taxon>Testudinidae</taxon>
        <taxon>Chelonoidis</taxon>
    </lineage>
</organism>
<accession>A0A8C0GGV8</accession>
<feature type="region of interest" description="Disordered" evidence="1">
    <location>
        <begin position="170"/>
        <end position="195"/>
    </location>
</feature>
<reference evidence="2" key="1">
    <citation type="submission" date="2025-08" db="UniProtKB">
        <authorList>
            <consortium name="Ensembl"/>
        </authorList>
    </citation>
    <scope>IDENTIFICATION</scope>
</reference>
<name>A0A8C0GGV8_CHEAB</name>
<sequence>MLRGWKEGWEEGSTQSRTHLEVLRIHMQLLAVQLAQLCKGFLDVVQVLHSVPKRSQHLLAMGKDLGVVEDGAGAGEVPKGGEKPLGPGVDDQQPRERETQGFATNLLHIDLGPQAGNVLLLFGCPVHHGGESGSARHVSCCPGITQRESSGPLPSVLPATTRQLPYPAAKGWCRGLGQDQRTTPAPLTPSKEGSP</sequence>
<evidence type="ECO:0000256" key="1">
    <source>
        <dbReference type="SAM" id="MobiDB-lite"/>
    </source>
</evidence>
<feature type="compositionally biased region" description="Polar residues" evidence="1">
    <location>
        <begin position="179"/>
        <end position="195"/>
    </location>
</feature>
<dbReference type="Proteomes" id="UP000694404">
    <property type="component" value="Unplaced"/>
</dbReference>
<proteinExistence type="predicted"/>
<feature type="region of interest" description="Disordered" evidence="1">
    <location>
        <begin position="70"/>
        <end position="95"/>
    </location>
</feature>